<dbReference type="RefSeq" id="WP_106455309.1">
    <property type="nucleotide sequence ID" value="NZ_PXOH01000002.1"/>
</dbReference>
<keyword evidence="4" id="KW-1185">Reference proteome</keyword>
<evidence type="ECO:0000256" key="1">
    <source>
        <dbReference type="SAM" id="Coils"/>
    </source>
</evidence>
<dbReference type="OrthoDB" id="428258at2"/>
<gene>
    <name evidence="3" type="ORF">C7H19_02500</name>
</gene>
<dbReference type="InterPro" id="IPR008538">
    <property type="entry name" value="Uma2"/>
</dbReference>
<reference evidence="3 4" key="1">
    <citation type="submission" date="2018-03" db="EMBL/GenBank/DDBJ databases">
        <title>The ancient ancestry and fast evolution of plastids.</title>
        <authorList>
            <person name="Moore K.R."/>
            <person name="Magnabosco C."/>
            <person name="Momper L."/>
            <person name="Gold D.A."/>
            <person name="Bosak T."/>
            <person name="Fournier G.P."/>
        </authorList>
    </citation>
    <scope>NUCLEOTIDE SEQUENCE [LARGE SCALE GENOMIC DNA]</scope>
    <source>
        <strain evidence="3 4">CCALA 016</strain>
    </source>
</reference>
<dbReference type="SUPFAM" id="SSF57997">
    <property type="entry name" value="Tropomyosin"/>
    <property type="match status" value="1"/>
</dbReference>
<keyword evidence="1" id="KW-0175">Coiled coil</keyword>
<comment type="caution">
    <text evidence="3">The sequence shown here is derived from an EMBL/GenBank/DDBJ whole genome shotgun (WGS) entry which is preliminary data.</text>
</comment>
<evidence type="ECO:0000259" key="2">
    <source>
        <dbReference type="Pfam" id="PF05685"/>
    </source>
</evidence>
<dbReference type="PANTHER" id="PTHR33352">
    <property type="entry name" value="SLR1095 PROTEIN"/>
    <property type="match status" value="1"/>
</dbReference>
<dbReference type="SUPFAM" id="SSF52980">
    <property type="entry name" value="Restriction endonuclease-like"/>
    <property type="match status" value="1"/>
</dbReference>
<name>A0A2T1M2G4_9CHRO</name>
<dbReference type="CDD" id="cd06260">
    <property type="entry name" value="DUF820-like"/>
    <property type="match status" value="1"/>
</dbReference>
<organism evidence="3 4">
    <name type="scientific">Aphanothece hegewaldii CCALA 016</name>
    <dbReference type="NCBI Taxonomy" id="2107694"/>
    <lineage>
        <taxon>Bacteria</taxon>
        <taxon>Bacillati</taxon>
        <taxon>Cyanobacteriota</taxon>
        <taxon>Cyanophyceae</taxon>
        <taxon>Oscillatoriophycideae</taxon>
        <taxon>Chroococcales</taxon>
        <taxon>Aphanothecaceae</taxon>
        <taxon>Aphanothece</taxon>
    </lineage>
</organism>
<protein>
    <recommendedName>
        <fullName evidence="2">Putative restriction endonuclease domain-containing protein</fullName>
    </recommendedName>
</protein>
<accession>A0A2T1M2G4</accession>
<dbReference type="PANTHER" id="PTHR33352:SF3">
    <property type="entry name" value="SLR1612 PROTEIN"/>
    <property type="match status" value="1"/>
</dbReference>
<dbReference type="InterPro" id="IPR012296">
    <property type="entry name" value="Nuclease_put_TT1808"/>
</dbReference>
<evidence type="ECO:0000313" key="4">
    <source>
        <dbReference type="Proteomes" id="UP000239001"/>
    </source>
</evidence>
<evidence type="ECO:0000313" key="3">
    <source>
        <dbReference type="EMBL" id="PSF38944.1"/>
    </source>
</evidence>
<dbReference type="AlphaFoldDB" id="A0A2T1M2G4"/>
<sequence length="260" mass="30724">MLLSYDRNRKLPTAKDLPSDDETPVDNELQNDLPNLLRAMLALIWASRMDWFFGVDMGIYYDPDQPAIVPDGFLSIGVPRIIDEDLRLSYLLWEEEKLPILVLEVVSQTRREEYTTKKDFYQEMGILYYVIHNPLRKRKQKLEVYKLINGKYELLNGEAVWFTEIGIGIKRERGTYQGVVREWLYWMDEQGNRYLTPEEQIKDAQQQAQIAQQQAQEAQRQTQAAQRQTQEAQQQALEAQRRTELLEERLRRLGIDLDEL</sequence>
<feature type="coiled-coil region" evidence="1">
    <location>
        <begin position="201"/>
        <end position="249"/>
    </location>
</feature>
<dbReference type="EMBL" id="PXOH01000002">
    <property type="protein sequence ID" value="PSF38944.1"/>
    <property type="molecule type" value="Genomic_DNA"/>
</dbReference>
<dbReference type="Gene3D" id="3.90.1570.10">
    <property type="entry name" value="tt1808, chain A"/>
    <property type="match status" value="1"/>
</dbReference>
<dbReference type="Pfam" id="PF05685">
    <property type="entry name" value="Uma2"/>
    <property type="match status" value="1"/>
</dbReference>
<dbReference type="InterPro" id="IPR011335">
    <property type="entry name" value="Restrct_endonuc-II-like"/>
</dbReference>
<dbReference type="Proteomes" id="UP000239001">
    <property type="component" value="Unassembled WGS sequence"/>
</dbReference>
<proteinExistence type="predicted"/>
<feature type="domain" description="Putative restriction endonuclease" evidence="2">
    <location>
        <begin position="33"/>
        <end position="156"/>
    </location>
</feature>
<reference evidence="3 4" key="2">
    <citation type="submission" date="2018-03" db="EMBL/GenBank/DDBJ databases">
        <authorList>
            <person name="Keele B.F."/>
        </authorList>
    </citation>
    <scope>NUCLEOTIDE SEQUENCE [LARGE SCALE GENOMIC DNA]</scope>
    <source>
        <strain evidence="3 4">CCALA 016</strain>
    </source>
</reference>